<gene>
    <name evidence="1" type="ORF">LSAT_V11C300119890</name>
</gene>
<dbReference type="InterPro" id="IPR023299">
    <property type="entry name" value="ATPase_P-typ_cyto_dom_N"/>
</dbReference>
<organism evidence="1 2">
    <name type="scientific">Lactuca sativa</name>
    <name type="common">Garden lettuce</name>
    <dbReference type="NCBI Taxonomy" id="4236"/>
    <lineage>
        <taxon>Eukaryota</taxon>
        <taxon>Viridiplantae</taxon>
        <taxon>Streptophyta</taxon>
        <taxon>Embryophyta</taxon>
        <taxon>Tracheophyta</taxon>
        <taxon>Spermatophyta</taxon>
        <taxon>Magnoliopsida</taxon>
        <taxon>eudicotyledons</taxon>
        <taxon>Gunneridae</taxon>
        <taxon>Pentapetalae</taxon>
        <taxon>asterids</taxon>
        <taxon>campanulids</taxon>
        <taxon>Asterales</taxon>
        <taxon>Asteraceae</taxon>
        <taxon>Cichorioideae</taxon>
        <taxon>Cichorieae</taxon>
        <taxon>Lactucinae</taxon>
        <taxon>Lactuca</taxon>
    </lineage>
</organism>
<dbReference type="SUPFAM" id="SSF81660">
    <property type="entry name" value="Metal cation-transporting ATPase, ATP-binding domain N"/>
    <property type="match status" value="1"/>
</dbReference>
<protein>
    <submittedName>
        <fullName evidence="1">Uncharacterized protein</fullName>
    </submittedName>
</protein>
<reference evidence="1 2" key="1">
    <citation type="journal article" date="2017" name="Nat. Commun.">
        <title>Genome assembly with in vitro proximity ligation data and whole-genome triplication in lettuce.</title>
        <authorList>
            <person name="Reyes-Chin-Wo S."/>
            <person name="Wang Z."/>
            <person name="Yang X."/>
            <person name="Kozik A."/>
            <person name="Arikit S."/>
            <person name="Song C."/>
            <person name="Xia L."/>
            <person name="Froenicke L."/>
            <person name="Lavelle D.O."/>
            <person name="Truco M.J."/>
            <person name="Xia R."/>
            <person name="Zhu S."/>
            <person name="Xu C."/>
            <person name="Xu H."/>
            <person name="Xu X."/>
            <person name="Cox K."/>
            <person name="Korf I."/>
            <person name="Meyers B.C."/>
            <person name="Michelmore R.W."/>
        </authorList>
    </citation>
    <scope>NUCLEOTIDE SEQUENCE [LARGE SCALE GENOMIC DNA]</scope>
    <source>
        <strain evidence="2">cv. Salinas</strain>
        <tissue evidence="1">Seedlings</tissue>
    </source>
</reference>
<sequence length="235" mass="26391">MALCHTGIAVQTEGSNKLHYEAESPEEVTLVSNSGKGHNLLCLSERSILIVPRRCKGCILKEKNSHCSDLLNLLEFNSSQKRMSVITRDESGRIFLLCNGVGKKLINNVCVVVCNIIFDRLGDRGRTHQQATTKHLSSYAKDGLRTMVFAYPHIYTKTKATIGPEREELMEKASKIMENDLELLGVVVIEDRLQEGVNFVSYLSHTKLLFRVHKKASLGWTPGMAPHRRQKGDSR</sequence>
<dbReference type="AlphaFoldDB" id="A0A9R1WBC8"/>
<dbReference type="Gene3D" id="3.40.1110.10">
    <property type="entry name" value="Calcium-transporting ATPase, cytoplasmic domain N"/>
    <property type="match status" value="1"/>
</dbReference>
<evidence type="ECO:0000313" key="2">
    <source>
        <dbReference type="Proteomes" id="UP000235145"/>
    </source>
</evidence>
<keyword evidence="2" id="KW-1185">Reference proteome</keyword>
<name>A0A9R1WBC8_LACSA</name>
<dbReference type="Pfam" id="PF13246">
    <property type="entry name" value="Cation_ATPase"/>
    <property type="match status" value="1"/>
</dbReference>
<dbReference type="GO" id="GO:0000166">
    <property type="term" value="F:nucleotide binding"/>
    <property type="evidence" value="ECO:0007669"/>
    <property type="project" value="InterPro"/>
</dbReference>
<dbReference type="PANTHER" id="PTHR24092">
    <property type="entry name" value="PROBABLE PHOSPHOLIPID-TRANSPORTING ATPASE"/>
    <property type="match status" value="1"/>
</dbReference>
<proteinExistence type="predicted"/>
<dbReference type="Proteomes" id="UP000235145">
    <property type="component" value="Unassembled WGS sequence"/>
</dbReference>
<evidence type="ECO:0000313" key="1">
    <source>
        <dbReference type="EMBL" id="KAJ0219521.1"/>
    </source>
</evidence>
<accession>A0A9R1WBC8</accession>
<dbReference type="PANTHER" id="PTHR24092:SF157">
    <property type="entry name" value="PHOSPHOLIPID-TRANSPORTING ATPASE"/>
    <property type="match status" value="1"/>
</dbReference>
<dbReference type="EMBL" id="NBSK02000003">
    <property type="protein sequence ID" value="KAJ0219521.1"/>
    <property type="molecule type" value="Genomic_DNA"/>
</dbReference>
<comment type="caution">
    <text evidence="1">The sequence shown here is derived from an EMBL/GenBank/DDBJ whole genome shotgun (WGS) entry which is preliminary data.</text>
</comment>